<feature type="active site" evidence="4">
    <location>
        <position position="244"/>
    </location>
</feature>
<dbReference type="RefSeq" id="WP_055726843.1">
    <property type="nucleotide sequence ID" value="NZ_FUYX01000017.1"/>
</dbReference>
<dbReference type="InterPro" id="IPR016160">
    <property type="entry name" value="Ald_DH_CS_CYS"/>
</dbReference>
<evidence type="ECO:0000259" key="6">
    <source>
        <dbReference type="Pfam" id="PF00171"/>
    </source>
</evidence>
<dbReference type="Proteomes" id="UP000051562">
    <property type="component" value="Unassembled WGS sequence"/>
</dbReference>
<dbReference type="PANTHER" id="PTHR11699">
    <property type="entry name" value="ALDEHYDE DEHYDROGENASE-RELATED"/>
    <property type="match status" value="1"/>
</dbReference>
<dbReference type="Pfam" id="PF00171">
    <property type="entry name" value="Aldedh"/>
    <property type="match status" value="1"/>
</dbReference>
<dbReference type="Gene3D" id="3.40.605.10">
    <property type="entry name" value="Aldehyde Dehydrogenase, Chain A, domain 1"/>
    <property type="match status" value="1"/>
</dbReference>
<name>A0A0Q3IA74_9HYPH</name>
<dbReference type="PROSITE" id="PS00070">
    <property type="entry name" value="ALDEHYDE_DEHYDR_CYS"/>
    <property type="match status" value="1"/>
</dbReference>
<protein>
    <submittedName>
        <fullName evidence="7 8">Aldehyde dehydrogenase</fullName>
    </submittedName>
</protein>
<feature type="domain" description="Aldehyde dehydrogenase" evidence="6">
    <location>
        <begin position="11"/>
        <end position="470"/>
    </location>
</feature>
<dbReference type="STRING" id="53254.SAMN05660750_04519"/>
<evidence type="ECO:0000256" key="4">
    <source>
        <dbReference type="PROSITE-ProRule" id="PRU10007"/>
    </source>
</evidence>
<keyword evidence="9" id="KW-1185">Reference proteome</keyword>
<comment type="similarity">
    <text evidence="1 5">Belongs to the aldehyde dehydrogenase family.</text>
</comment>
<dbReference type="InterPro" id="IPR015590">
    <property type="entry name" value="Aldehyde_DH_dom"/>
</dbReference>
<evidence type="ECO:0000313" key="10">
    <source>
        <dbReference type="Proteomes" id="UP000190130"/>
    </source>
</evidence>
<evidence type="ECO:0000313" key="9">
    <source>
        <dbReference type="Proteomes" id="UP000051562"/>
    </source>
</evidence>
<dbReference type="OrthoDB" id="9812625at2"/>
<reference evidence="7 9" key="1">
    <citation type="submission" date="2015-10" db="EMBL/GenBank/DDBJ databases">
        <title>Draft genome of Bosea thiooxidans.</title>
        <authorList>
            <person name="Wang X."/>
        </authorList>
    </citation>
    <scope>NUCLEOTIDE SEQUENCE [LARGE SCALE GENOMIC DNA]</scope>
    <source>
        <strain evidence="7 9">CGMCC 9174</strain>
    </source>
</reference>
<keyword evidence="2 5" id="KW-0560">Oxidoreductase</keyword>
<sequence>MLEKNLIGGNWVGGAQALEIRNPSDLSDVIATYGLAGKGEVEAAFAAARKAQPAWGRATLEQRSLVLEAIARGIFDNKDRLAQILAREGGKTVPDALGEVMRAGHIARFFAGEALRMPGEKLGSVRPNVDVEITRDPVGIVGLITPWNFPVATPMWKIAPALAFGNGVVWKPSEKTPGISVAIAEIVAASSIPAGVFNLLIGAGPDVGAAVIANADAISFTGSSTTGRRIAVACAERLIRCQMEMGGKNPLVVLDDADLELAADIAVNGAFFQQGQRCTASSRLIVTNGIHDAFVKACAERIAKLRVGHALKADTQIGPVIDDTQFRKNLGYIDIAKGENARLATGGEALELETKGYYLAPTLFADTTNAMRINREEVFGPVATVIRVADYEEALAVANDTEYGLSAGVCTTSMKHARHFQRNVEAGMTMLNLPTAGVDYHTPFGGRKASSYGPREQGRYAVEFYTQIKTSYLLA</sequence>
<dbReference type="InterPro" id="IPR029510">
    <property type="entry name" value="Ald_DH_CS_GLU"/>
</dbReference>
<gene>
    <name evidence="7" type="ORF">ARD30_09085</name>
    <name evidence="8" type="ORF">SAMN05660750_04519</name>
</gene>
<dbReference type="Proteomes" id="UP000190130">
    <property type="component" value="Unassembled WGS sequence"/>
</dbReference>
<dbReference type="FunFam" id="3.40.309.10:FF:000012">
    <property type="entry name" value="Betaine aldehyde dehydrogenase"/>
    <property type="match status" value="1"/>
</dbReference>
<organism evidence="7 9">
    <name type="scientific">Bosea thiooxidans</name>
    <dbReference type="NCBI Taxonomy" id="53254"/>
    <lineage>
        <taxon>Bacteria</taxon>
        <taxon>Pseudomonadati</taxon>
        <taxon>Pseudomonadota</taxon>
        <taxon>Alphaproteobacteria</taxon>
        <taxon>Hyphomicrobiales</taxon>
        <taxon>Boseaceae</taxon>
        <taxon>Bosea</taxon>
    </lineage>
</organism>
<dbReference type="GO" id="GO:0016620">
    <property type="term" value="F:oxidoreductase activity, acting on the aldehyde or oxo group of donors, NAD or NADP as acceptor"/>
    <property type="evidence" value="ECO:0007669"/>
    <property type="project" value="InterPro"/>
</dbReference>
<dbReference type="PROSITE" id="PS00687">
    <property type="entry name" value="ALDEHYDE_DEHYDR_GLU"/>
    <property type="match status" value="1"/>
</dbReference>
<dbReference type="FunFam" id="3.40.605.10:FF:000063">
    <property type="entry name" value="Succinate-semialdehyde dehydrogenase, mitochondrial"/>
    <property type="match status" value="1"/>
</dbReference>
<accession>A0A0Q3IA74</accession>
<proteinExistence type="inferred from homology"/>
<dbReference type="EMBL" id="LMAR01000011">
    <property type="protein sequence ID" value="KQK31880.1"/>
    <property type="molecule type" value="Genomic_DNA"/>
</dbReference>
<dbReference type="InterPro" id="IPR016161">
    <property type="entry name" value="Ald_DH/histidinol_DH"/>
</dbReference>
<dbReference type="Gene3D" id="3.40.309.10">
    <property type="entry name" value="Aldehyde Dehydrogenase, Chain A, domain 2"/>
    <property type="match status" value="1"/>
</dbReference>
<reference evidence="8 10" key="2">
    <citation type="submission" date="2017-02" db="EMBL/GenBank/DDBJ databases">
        <authorList>
            <person name="Peterson S.W."/>
        </authorList>
    </citation>
    <scope>NUCLEOTIDE SEQUENCE [LARGE SCALE GENOMIC DNA]</scope>
    <source>
        <strain evidence="8 10">DSM 9653</strain>
    </source>
</reference>
<dbReference type="InterPro" id="IPR016163">
    <property type="entry name" value="Ald_DH_C"/>
</dbReference>
<dbReference type="InterPro" id="IPR016162">
    <property type="entry name" value="Ald_DH_N"/>
</dbReference>
<dbReference type="AlphaFoldDB" id="A0A0Q3IA74"/>
<dbReference type="EMBL" id="FUYX01000017">
    <property type="protein sequence ID" value="SKC12988.1"/>
    <property type="molecule type" value="Genomic_DNA"/>
</dbReference>
<evidence type="ECO:0000256" key="2">
    <source>
        <dbReference type="ARBA" id="ARBA00023002"/>
    </source>
</evidence>
<dbReference type="CDD" id="cd07097">
    <property type="entry name" value="ALDH_KGSADH-YcbD"/>
    <property type="match status" value="1"/>
</dbReference>
<evidence type="ECO:0000313" key="7">
    <source>
        <dbReference type="EMBL" id="KQK31880.1"/>
    </source>
</evidence>
<dbReference type="SUPFAM" id="SSF53720">
    <property type="entry name" value="ALDH-like"/>
    <property type="match status" value="1"/>
</dbReference>
<evidence type="ECO:0000256" key="3">
    <source>
        <dbReference type="ARBA" id="ARBA00023097"/>
    </source>
</evidence>
<keyword evidence="3" id="KW-0558">Oxidation</keyword>
<evidence type="ECO:0000256" key="1">
    <source>
        <dbReference type="ARBA" id="ARBA00009986"/>
    </source>
</evidence>
<evidence type="ECO:0000313" key="8">
    <source>
        <dbReference type="EMBL" id="SKC12988.1"/>
    </source>
</evidence>
<evidence type="ECO:0000256" key="5">
    <source>
        <dbReference type="RuleBase" id="RU003345"/>
    </source>
</evidence>